<feature type="region of interest" description="Disordered" evidence="1">
    <location>
        <begin position="153"/>
        <end position="234"/>
    </location>
</feature>
<evidence type="ECO:0000313" key="3">
    <source>
        <dbReference type="EMBL" id="KAK4467421.1"/>
    </source>
</evidence>
<keyword evidence="4" id="KW-1185">Reference proteome</keyword>
<dbReference type="EMBL" id="JALJAT010000086">
    <property type="protein sequence ID" value="KAK4467421.1"/>
    <property type="molecule type" value="Genomic_DNA"/>
</dbReference>
<proteinExistence type="predicted"/>
<reference evidence="3" key="2">
    <citation type="journal article" date="2023" name="Infect Dis Poverty">
        <title>Chromosome-scale genome of the human blood fluke Schistosoma mekongi and its implications for public health.</title>
        <authorList>
            <person name="Zhou M."/>
            <person name="Xu L."/>
            <person name="Xu D."/>
            <person name="Chen W."/>
            <person name="Khan J."/>
            <person name="Hu Y."/>
            <person name="Huang H."/>
            <person name="Wei H."/>
            <person name="Zhang Y."/>
            <person name="Chusongsang P."/>
            <person name="Tanasarnprasert K."/>
            <person name="Hu X."/>
            <person name="Limpanont Y."/>
            <person name="Lv Z."/>
        </authorList>
    </citation>
    <scope>NUCLEOTIDE SEQUENCE</scope>
    <source>
        <strain evidence="3">LV_2022a</strain>
    </source>
</reference>
<accession>A0AAE1Z4H2</accession>
<feature type="region of interest" description="Disordered" evidence="1">
    <location>
        <begin position="106"/>
        <end position="128"/>
    </location>
</feature>
<gene>
    <name evidence="3" type="ORF">MN116_009083</name>
</gene>
<feature type="compositionally biased region" description="Acidic residues" evidence="1">
    <location>
        <begin position="106"/>
        <end position="122"/>
    </location>
</feature>
<reference evidence="3" key="1">
    <citation type="submission" date="2022-04" db="EMBL/GenBank/DDBJ databases">
        <authorList>
            <person name="Xu L."/>
            <person name="Lv Z."/>
        </authorList>
    </citation>
    <scope>NUCLEOTIDE SEQUENCE</scope>
    <source>
        <strain evidence="3">LV_2022a</strain>
    </source>
</reference>
<feature type="compositionally biased region" description="Low complexity" evidence="1">
    <location>
        <begin position="215"/>
        <end position="234"/>
    </location>
</feature>
<dbReference type="Proteomes" id="UP001292079">
    <property type="component" value="Unassembled WGS sequence"/>
</dbReference>
<feature type="transmembrane region" description="Helical" evidence="2">
    <location>
        <begin position="296"/>
        <end position="317"/>
    </location>
</feature>
<keyword evidence="2" id="KW-1133">Transmembrane helix</keyword>
<feature type="compositionally biased region" description="Acidic residues" evidence="1">
    <location>
        <begin position="176"/>
        <end position="194"/>
    </location>
</feature>
<dbReference type="AlphaFoldDB" id="A0AAE1Z4H2"/>
<organism evidence="3 4">
    <name type="scientific">Schistosoma mekongi</name>
    <name type="common">Parasitic worm</name>
    <dbReference type="NCBI Taxonomy" id="38744"/>
    <lineage>
        <taxon>Eukaryota</taxon>
        <taxon>Metazoa</taxon>
        <taxon>Spiralia</taxon>
        <taxon>Lophotrochozoa</taxon>
        <taxon>Platyhelminthes</taxon>
        <taxon>Trematoda</taxon>
        <taxon>Digenea</taxon>
        <taxon>Strigeidida</taxon>
        <taxon>Schistosomatoidea</taxon>
        <taxon>Schistosomatidae</taxon>
        <taxon>Schistosoma</taxon>
    </lineage>
</organism>
<sequence>MCLPIFLIIRMKLKKLLKLSVEKKQHNEAEENVDKYGDMLCVGNANAINGNIEDAEEDEHDCEVEVGEEENVEADIVDNYAHEVGEEVKVERGEECGVYAVIYEGEDDEDGDGEGLEEEDRIGDERESGVCVVIDDSNDDGGECHAAVAEVTDLGVEEDEESVEAVRRDLYVVARDDDDGDEDGDDEDDCDDNDNDKSDSGVNGCIENNDIIGVNTNHNNRNSDKNSSNDNICNRNNNYYNNTFDYNSSDPRNRNHPHNFIYSNDYMNENLRDRYMNVVNEGPSINDVDEVIIRKAGILLLFILFIYYIYSLANLILQIMNDQSYGIDDSMRMDVSRKLDFYLNY</sequence>
<evidence type="ECO:0000313" key="4">
    <source>
        <dbReference type="Proteomes" id="UP001292079"/>
    </source>
</evidence>
<comment type="caution">
    <text evidence="3">The sequence shown here is derived from an EMBL/GenBank/DDBJ whole genome shotgun (WGS) entry which is preliminary data.</text>
</comment>
<evidence type="ECO:0000256" key="2">
    <source>
        <dbReference type="SAM" id="Phobius"/>
    </source>
</evidence>
<keyword evidence="2" id="KW-0812">Transmembrane</keyword>
<evidence type="ECO:0000256" key="1">
    <source>
        <dbReference type="SAM" id="MobiDB-lite"/>
    </source>
</evidence>
<name>A0AAE1Z4H2_SCHME</name>
<keyword evidence="2" id="KW-0472">Membrane</keyword>
<protein>
    <submittedName>
        <fullName evidence="3">Uncharacterized protein</fullName>
    </submittedName>
</protein>